<dbReference type="EMBL" id="HBKN01038892">
    <property type="protein sequence ID" value="CAE2326416.1"/>
    <property type="molecule type" value="Transcribed_RNA"/>
</dbReference>
<name>A0A7S4P7Y6_GUITH</name>
<evidence type="ECO:0000313" key="1">
    <source>
        <dbReference type="EMBL" id="CAE2326416.1"/>
    </source>
</evidence>
<gene>
    <name evidence="1" type="ORF">GTHE00462_LOCUS30469</name>
</gene>
<reference evidence="1" key="1">
    <citation type="submission" date="2021-01" db="EMBL/GenBank/DDBJ databases">
        <authorList>
            <person name="Corre E."/>
            <person name="Pelletier E."/>
            <person name="Niang G."/>
            <person name="Scheremetjew M."/>
            <person name="Finn R."/>
            <person name="Kale V."/>
            <person name="Holt S."/>
            <person name="Cochrane G."/>
            <person name="Meng A."/>
            <person name="Brown T."/>
            <person name="Cohen L."/>
        </authorList>
    </citation>
    <scope>NUCLEOTIDE SEQUENCE</scope>
    <source>
        <strain evidence="1">CCMP 2712</strain>
    </source>
</reference>
<protein>
    <submittedName>
        <fullName evidence="1">Uncharacterized protein</fullName>
    </submittedName>
</protein>
<dbReference type="AlphaFoldDB" id="A0A7S4P7Y6"/>
<sequence>MHDSSNILFPQLEFRNAVLMLKTSSCLLLFVLCGGTVANPLPAIHERAYHEKAMSIYLLKSEIEMIFENTLMTRRRFFTSFSEDDESRWKSTMEKIEFCESMRAIKKQVGNSEADAAPAGWYPKQPQVYEALPAPDMELPDMAQNAIGNYYERDPDLLPDAWIAADTKGVWLGRPKIMTKLGSLGEIDRRLRHLESKISSKDGRK</sequence>
<proteinExistence type="predicted"/>
<accession>A0A7S4P7Y6</accession>
<organism evidence="1">
    <name type="scientific">Guillardia theta</name>
    <name type="common">Cryptophyte</name>
    <name type="synonym">Cryptomonas phi</name>
    <dbReference type="NCBI Taxonomy" id="55529"/>
    <lineage>
        <taxon>Eukaryota</taxon>
        <taxon>Cryptophyceae</taxon>
        <taxon>Pyrenomonadales</taxon>
        <taxon>Geminigeraceae</taxon>
        <taxon>Guillardia</taxon>
    </lineage>
</organism>